<protein>
    <submittedName>
        <fullName evidence="1">40527_t:CDS:1</fullName>
    </submittedName>
</protein>
<feature type="non-terminal residue" evidence="1">
    <location>
        <position position="88"/>
    </location>
</feature>
<name>A0ABN7VX22_GIGMA</name>
<feature type="non-terminal residue" evidence="1">
    <location>
        <position position="1"/>
    </location>
</feature>
<keyword evidence="2" id="KW-1185">Reference proteome</keyword>
<sequence>RYVDENNQAAGQKLRKTVRKKSNIRRNLTIVGKILLAYLAPPDQGNSPIQTLNYVKEFYQEIYENEPINKKVSSEQNYDLTKSITEEE</sequence>
<evidence type="ECO:0000313" key="1">
    <source>
        <dbReference type="EMBL" id="CAG8804639.1"/>
    </source>
</evidence>
<organism evidence="1 2">
    <name type="scientific">Gigaspora margarita</name>
    <dbReference type="NCBI Taxonomy" id="4874"/>
    <lineage>
        <taxon>Eukaryota</taxon>
        <taxon>Fungi</taxon>
        <taxon>Fungi incertae sedis</taxon>
        <taxon>Mucoromycota</taxon>
        <taxon>Glomeromycotina</taxon>
        <taxon>Glomeromycetes</taxon>
        <taxon>Diversisporales</taxon>
        <taxon>Gigasporaceae</taxon>
        <taxon>Gigaspora</taxon>
    </lineage>
</organism>
<evidence type="ECO:0000313" key="2">
    <source>
        <dbReference type="Proteomes" id="UP000789901"/>
    </source>
</evidence>
<accession>A0ABN7VX22</accession>
<reference evidence="1 2" key="1">
    <citation type="submission" date="2021-06" db="EMBL/GenBank/DDBJ databases">
        <authorList>
            <person name="Kallberg Y."/>
            <person name="Tangrot J."/>
            <person name="Rosling A."/>
        </authorList>
    </citation>
    <scope>NUCLEOTIDE SEQUENCE [LARGE SCALE GENOMIC DNA]</scope>
    <source>
        <strain evidence="1 2">120-4 pot B 10/14</strain>
    </source>
</reference>
<dbReference type="Proteomes" id="UP000789901">
    <property type="component" value="Unassembled WGS sequence"/>
</dbReference>
<dbReference type="EMBL" id="CAJVQB010024669">
    <property type="protein sequence ID" value="CAG8804639.1"/>
    <property type="molecule type" value="Genomic_DNA"/>
</dbReference>
<proteinExistence type="predicted"/>
<gene>
    <name evidence="1" type="ORF">GMARGA_LOCUS23909</name>
</gene>
<comment type="caution">
    <text evidence="1">The sequence shown here is derived from an EMBL/GenBank/DDBJ whole genome shotgun (WGS) entry which is preliminary data.</text>
</comment>